<dbReference type="EMBL" id="JAHUTI010078746">
    <property type="protein sequence ID" value="MED6256831.1"/>
    <property type="molecule type" value="Genomic_DNA"/>
</dbReference>
<proteinExistence type="predicted"/>
<reference evidence="1 2" key="1">
    <citation type="submission" date="2021-07" db="EMBL/GenBank/DDBJ databases">
        <authorList>
            <person name="Palmer J.M."/>
        </authorList>
    </citation>
    <scope>NUCLEOTIDE SEQUENCE [LARGE SCALE GENOMIC DNA]</scope>
    <source>
        <strain evidence="1 2">AT_MEX2019</strain>
        <tissue evidence="1">Muscle</tissue>
    </source>
</reference>
<gene>
    <name evidence="1" type="ORF">ATANTOWER_027875</name>
</gene>
<dbReference type="Proteomes" id="UP001345963">
    <property type="component" value="Unassembled WGS sequence"/>
</dbReference>
<organism evidence="1 2">
    <name type="scientific">Ataeniobius toweri</name>
    <dbReference type="NCBI Taxonomy" id="208326"/>
    <lineage>
        <taxon>Eukaryota</taxon>
        <taxon>Metazoa</taxon>
        <taxon>Chordata</taxon>
        <taxon>Craniata</taxon>
        <taxon>Vertebrata</taxon>
        <taxon>Euteleostomi</taxon>
        <taxon>Actinopterygii</taxon>
        <taxon>Neopterygii</taxon>
        <taxon>Teleostei</taxon>
        <taxon>Neoteleostei</taxon>
        <taxon>Acanthomorphata</taxon>
        <taxon>Ovalentaria</taxon>
        <taxon>Atherinomorphae</taxon>
        <taxon>Cyprinodontiformes</taxon>
        <taxon>Goodeidae</taxon>
        <taxon>Ataeniobius</taxon>
    </lineage>
</organism>
<evidence type="ECO:0000313" key="1">
    <source>
        <dbReference type="EMBL" id="MED6256831.1"/>
    </source>
</evidence>
<comment type="caution">
    <text evidence="1">The sequence shown here is derived from an EMBL/GenBank/DDBJ whole genome shotgun (WGS) entry which is preliminary data.</text>
</comment>
<keyword evidence="2" id="KW-1185">Reference proteome</keyword>
<evidence type="ECO:0000313" key="2">
    <source>
        <dbReference type="Proteomes" id="UP001345963"/>
    </source>
</evidence>
<name>A0ABU7C3Q7_9TELE</name>
<sequence length="135" mass="15096">MILSCRSMFAETMNTVVYLLQNPACSSWTHCQIDSAPWNAGDLDLDASFCLIDVVTAINCFESIVLLLAAAPFLLRSPPPIPIITTLTEAVFHPSWRVVLSLRNSTVMELFKQDCMFGIKLQSKRNVYLGPKQPF</sequence>
<protein>
    <submittedName>
        <fullName evidence="1">Uncharacterized protein</fullName>
    </submittedName>
</protein>
<accession>A0ABU7C3Q7</accession>